<dbReference type="Proteomes" id="UP000006690">
    <property type="component" value="Chromosome"/>
</dbReference>
<feature type="transmembrane region" description="Helical" evidence="6">
    <location>
        <begin position="145"/>
        <end position="163"/>
    </location>
</feature>
<dbReference type="Gene3D" id="1.10.3730.20">
    <property type="match status" value="1"/>
</dbReference>
<dbReference type="OrthoDB" id="9002138at2"/>
<dbReference type="InterPro" id="IPR037185">
    <property type="entry name" value="EmrE-like"/>
</dbReference>
<feature type="transmembrane region" description="Helical" evidence="6">
    <location>
        <begin position="206"/>
        <end position="226"/>
    </location>
</feature>
<dbReference type="AlphaFoldDB" id="A0A0H3KVG4"/>
<evidence type="ECO:0000256" key="4">
    <source>
        <dbReference type="ARBA" id="ARBA00022989"/>
    </source>
</evidence>
<keyword evidence="4 6" id="KW-1133">Transmembrane helix</keyword>
<gene>
    <name evidence="8" type="ordered locus">PAJ_0953</name>
</gene>
<dbReference type="PATRIC" id="fig|932677.3.peg.1091"/>
<reference evidence="9" key="1">
    <citation type="journal article" date="2012" name="Appl. Microbiol. Biotechnol.">
        <title>The complete genome sequence of Pantoea ananatis AJ13355, an organism with great biotechnological potential.</title>
        <authorList>
            <person name="Hara Y."/>
            <person name="Kadotani N."/>
            <person name="Izui H."/>
            <person name="Katashkina J.I."/>
            <person name="Kuvaeva T.M."/>
            <person name="Andreeva I.G."/>
            <person name="Golubeva L.I."/>
            <person name="Malko D.B."/>
            <person name="Makeev V.J."/>
            <person name="Mashko S.V."/>
            <person name="Kozlov Y.I."/>
        </authorList>
    </citation>
    <scope>NUCLEOTIDE SEQUENCE [LARGE SCALE GENOMIC DNA]</scope>
    <source>
        <strain evidence="9">AJ13355</strain>
    </source>
</reference>
<evidence type="ECO:0000313" key="9">
    <source>
        <dbReference type="Proteomes" id="UP000006690"/>
    </source>
</evidence>
<dbReference type="EMBL" id="AP012032">
    <property type="protein sequence ID" value="BAK11033.1"/>
    <property type="molecule type" value="Genomic_DNA"/>
</dbReference>
<protein>
    <submittedName>
        <fullName evidence="8">Membrane protein</fullName>
    </submittedName>
</protein>
<evidence type="ECO:0000256" key="3">
    <source>
        <dbReference type="ARBA" id="ARBA00022692"/>
    </source>
</evidence>
<feature type="transmembrane region" description="Helical" evidence="6">
    <location>
        <begin position="259"/>
        <end position="277"/>
    </location>
</feature>
<dbReference type="Pfam" id="PF00892">
    <property type="entry name" value="EamA"/>
    <property type="match status" value="2"/>
</dbReference>
<keyword evidence="2" id="KW-1003">Cell membrane</keyword>
<feature type="transmembrane region" description="Helical" evidence="6">
    <location>
        <begin position="32"/>
        <end position="53"/>
    </location>
</feature>
<feature type="transmembrane region" description="Helical" evidence="6">
    <location>
        <begin position="90"/>
        <end position="109"/>
    </location>
</feature>
<dbReference type="eggNOG" id="COG0697">
    <property type="taxonomic scope" value="Bacteria"/>
</dbReference>
<evidence type="ECO:0000259" key="7">
    <source>
        <dbReference type="Pfam" id="PF00892"/>
    </source>
</evidence>
<feature type="transmembrane region" description="Helical" evidence="6">
    <location>
        <begin position="175"/>
        <end position="194"/>
    </location>
</feature>
<name>A0A0H3KVG4_PANAA</name>
<evidence type="ECO:0000313" key="8">
    <source>
        <dbReference type="EMBL" id="BAK11033.1"/>
    </source>
</evidence>
<feature type="transmembrane region" description="Helical" evidence="6">
    <location>
        <begin position="59"/>
        <end position="83"/>
    </location>
</feature>
<dbReference type="SUPFAM" id="SSF103481">
    <property type="entry name" value="Multidrug resistance efflux transporter EmrE"/>
    <property type="match status" value="2"/>
</dbReference>
<dbReference type="HOGENOM" id="CLU_082109_1_0_6"/>
<proteinExistence type="predicted"/>
<evidence type="ECO:0000256" key="5">
    <source>
        <dbReference type="ARBA" id="ARBA00023136"/>
    </source>
</evidence>
<feature type="transmembrane region" description="Helical" evidence="6">
    <location>
        <begin position="115"/>
        <end position="133"/>
    </location>
</feature>
<dbReference type="RefSeq" id="WP_014593531.1">
    <property type="nucleotide sequence ID" value="NC_017531.2"/>
</dbReference>
<feature type="domain" description="EamA" evidence="7">
    <location>
        <begin position="3"/>
        <end position="132"/>
    </location>
</feature>
<keyword evidence="3 6" id="KW-0812">Transmembrane</keyword>
<dbReference type="KEGG" id="paj:PAJ_0953"/>
<feature type="domain" description="EamA" evidence="7">
    <location>
        <begin position="148"/>
        <end position="277"/>
    </location>
</feature>
<dbReference type="InterPro" id="IPR000620">
    <property type="entry name" value="EamA_dom"/>
</dbReference>
<sequence length="279" mass="29580">MYLLMGLLSALCWGGTDYLSGKAARELGVFKALFVSQLFGLMMLSLIFFVFSIPFELQISGLLTAAIASFCNLLGMVFLLKALSIGKVSVVAPLVSLYGAVTTVLAIISGRQVSWIILSGLFLCILGACLASISPSHDGKRESPASVGFALMSSLSLGLGFWLQGEFAVKELGVIQSLWIYYATALMFLSLVVMGRKDVKSPSLGMLGLLFCISCMSLTGFFTLAYGASLGHVAVVTVLSSLASAVTALLGFTLKQERLSLPQLSGLFMIISGVVVLRI</sequence>
<keyword evidence="5 6" id="KW-0472">Membrane</keyword>
<evidence type="ECO:0000256" key="6">
    <source>
        <dbReference type="SAM" id="Phobius"/>
    </source>
</evidence>
<organism evidence="8 9">
    <name type="scientific">Pantoea ananatis (strain AJ13355)</name>
    <dbReference type="NCBI Taxonomy" id="932677"/>
    <lineage>
        <taxon>Bacteria</taxon>
        <taxon>Pseudomonadati</taxon>
        <taxon>Pseudomonadota</taxon>
        <taxon>Gammaproteobacteria</taxon>
        <taxon>Enterobacterales</taxon>
        <taxon>Erwiniaceae</taxon>
        <taxon>Pantoea</taxon>
    </lineage>
</organism>
<dbReference type="GO" id="GO:0016020">
    <property type="term" value="C:membrane"/>
    <property type="evidence" value="ECO:0007669"/>
    <property type="project" value="InterPro"/>
</dbReference>
<evidence type="ECO:0000256" key="2">
    <source>
        <dbReference type="ARBA" id="ARBA00022475"/>
    </source>
</evidence>
<evidence type="ECO:0000256" key="1">
    <source>
        <dbReference type="ARBA" id="ARBA00004651"/>
    </source>
</evidence>
<feature type="transmembrane region" description="Helical" evidence="6">
    <location>
        <begin position="232"/>
        <end position="252"/>
    </location>
</feature>
<comment type="subcellular location">
    <subcellularLocation>
        <location evidence="1">Cell membrane</location>
        <topology evidence="1">Multi-pass membrane protein</topology>
    </subcellularLocation>
</comment>
<accession>A0A0H3KVG4</accession>